<dbReference type="Proteomes" id="UP000652354">
    <property type="component" value="Unassembled WGS sequence"/>
</dbReference>
<name>A0A919UFD8_9MICO</name>
<sequence length="304" mass="33906">MRTLRAMPDSDALTAARQQPRTFTRAELIALSSASSVRTALRTGDLVRLLPDAYVAGEHQGSWAARVDAALTWAGRGAMLAGRSALFAHTLLESTPDGVELVVPPDRHLHCPEWLVARQASYPIAPVRVAGLSVAPAALAIAQAYGDLTASEQSHVVFGAVARGVTSTRQLRHALATMPRIRRRRALTSRIEAAERGAESWLEERSLRTVFTSQEFDCFIRQHRIDREGRRYPLDMYDPFTRTAIELDSRSWHGSDEQRVRDIRRDADLAAMGVLTVRLSSRDLTERPHWCRQIVRDVLAARRG</sequence>
<dbReference type="Gene3D" id="3.40.960.10">
    <property type="entry name" value="VSR Endonuclease"/>
    <property type="match status" value="1"/>
</dbReference>
<evidence type="ECO:0000313" key="1">
    <source>
        <dbReference type="EMBL" id="GIG53379.1"/>
    </source>
</evidence>
<reference evidence="1" key="1">
    <citation type="submission" date="2021-01" db="EMBL/GenBank/DDBJ databases">
        <title>Whole genome shotgun sequence of Demequina activiva NBRC 110675.</title>
        <authorList>
            <person name="Komaki H."/>
            <person name="Tamura T."/>
        </authorList>
    </citation>
    <scope>NUCLEOTIDE SEQUENCE</scope>
    <source>
        <strain evidence="1">NBRC 110675</strain>
    </source>
</reference>
<keyword evidence="2" id="KW-1185">Reference proteome</keyword>
<organism evidence="1 2">
    <name type="scientific">Demequina activiva</name>
    <dbReference type="NCBI Taxonomy" id="1582364"/>
    <lineage>
        <taxon>Bacteria</taxon>
        <taxon>Bacillati</taxon>
        <taxon>Actinomycetota</taxon>
        <taxon>Actinomycetes</taxon>
        <taxon>Micrococcales</taxon>
        <taxon>Demequinaceae</taxon>
        <taxon>Demequina</taxon>
    </lineage>
</organism>
<protein>
    <recommendedName>
        <fullName evidence="3">DUF559 domain-containing protein</fullName>
    </recommendedName>
</protein>
<evidence type="ECO:0008006" key="3">
    <source>
        <dbReference type="Google" id="ProtNLM"/>
    </source>
</evidence>
<accession>A0A919UFD8</accession>
<dbReference type="AlphaFoldDB" id="A0A919UFD8"/>
<evidence type="ECO:0000313" key="2">
    <source>
        <dbReference type="Proteomes" id="UP000652354"/>
    </source>
</evidence>
<dbReference type="EMBL" id="BONR01000001">
    <property type="protein sequence ID" value="GIG53379.1"/>
    <property type="molecule type" value="Genomic_DNA"/>
</dbReference>
<proteinExistence type="predicted"/>
<gene>
    <name evidence="1" type="ORF">Dac01nite_01310</name>
</gene>
<comment type="caution">
    <text evidence="1">The sequence shown here is derived from an EMBL/GenBank/DDBJ whole genome shotgun (WGS) entry which is preliminary data.</text>
</comment>